<proteinExistence type="predicted"/>
<sequence>MLIPDEPTGLLGNLQMAIWASRMHYTYEAHERTRRRSWWETNRIIPFVLGNGLTAVAAAANPATAITYAAGFLIMHYSNTGDPLWNAVCRGRLSLWRQRNGRLIERFERLRELTAELEQKLEQTRGQTQAST</sequence>
<keyword evidence="3" id="KW-1185">Reference proteome</keyword>
<gene>
    <name evidence="2" type="ORF">ASPCAL02433</name>
</gene>
<organism evidence="2 3">
    <name type="scientific">Aspergillus calidoustus</name>
    <dbReference type="NCBI Taxonomy" id="454130"/>
    <lineage>
        <taxon>Eukaryota</taxon>
        <taxon>Fungi</taxon>
        <taxon>Dikarya</taxon>
        <taxon>Ascomycota</taxon>
        <taxon>Pezizomycotina</taxon>
        <taxon>Eurotiomycetes</taxon>
        <taxon>Eurotiomycetidae</taxon>
        <taxon>Eurotiales</taxon>
        <taxon>Aspergillaceae</taxon>
        <taxon>Aspergillus</taxon>
        <taxon>Aspergillus subgen. Nidulantes</taxon>
    </lineage>
</organism>
<dbReference type="Proteomes" id="UP000054771">
    <property type="component" value="Unassembled WGS sequence"/>
</dbReference>
<evidence type="ECO:0000313" key="2">
    <source>
        <dbReference type="EMBL" id="CEN59992.1"/>
    </source>
</evidence>
<evidence type="ECO:0000313" key="3">
    <source>
        <dbReference type="Proteomes" id="UP000054771"/>
    </source>
</evidence>
<protein>
    <submittedName>
        <fullName evidence="2">Uncharacterized protein</fullName>
    </submittedName>
</protein>
<name>A0A0U5GMQ4_ASPCI</name>
<dbReference type="EMBL" id="CDMC01000002">
    <property type="protein sequence ID" value="CEN59992.1"/>
    <property type="molecule type" value="Genomic_DNA"/>
</dbReference>
<accession>A0A0U5GMQ4</accession>
<reference evidence="3" key="1">
    <citation type="journal article" date="2016" name="Genome Announc.">
        <title>Draft genome sequences of fungus Aspergillus calidoustus.</title>
        <authorList>
            <person name="Horn F."/>
            <person name="Linde J."/>
            <person name="Mattern D.J."/>
            <person name="Walther G."/>
            <person name="Guthke R."/>
            <person name="Scherlach K."/>
            <person name="Martin K."/>
            <person name="Brakhage A.A."/>
            <person name="Petzke L."/>
            <person name="Valiante V."/>
        </authorList>
    </citation>
    <scope>NUCLEOTIDE SEQUENCE [LARGE SCALE GENOMIC DNA]</scope>
    <source>
        <strain evidence="3">SF006504</strain>
    </source>
</reference>
<dbReference type="AlphaFoldDB" id="A0A0U5GMQ4"/>
<evidence type="ECO:0000256" key="1">
    <source>
        <dbReference type="SAM" id="Coils"/>
    </source>
</evidence>
<feature type="coiled-coil region" evidence="1">
    <location>
        <begin position="100"/>
        <end position="127"/>
    </location>
</feature>
<keyword evidence="1" id="KW-0175">Coiled coil</keyword>